<reference evidence="1 2" key="1">
    <citation type="journal article" date="2012" name="J. Bacteriol.">
        <title>Genome sequence of proteorhodopsin-containing sea ice bacterium Glaciecola punicea ACAM 611T.</title>
        <authorList>
            <person name="Qin Q.-L."/>
            <person name="Xie B.-B."/>
            <person name="Shu Y.-L."/>
            <person name="Rong J.-C."/>
            <person name="Zhao D.-L."/>
            <person name="Zhang X.-Y."/>
            <person name="Chen X.-L."/>
            <person name="Zhou B.-C."/>
            <person name="Zhanga Y.-Z."/>
        </authorList>
    </citation>
    <scope>NUCLEOTIDE SEQUENCE [LARGE SCALE GENOMIC DNA]</scope>
    <source>
        <strain evidence="1 2">ACAM 611</strain>
    </source>
</reference>
<dbReference type="AlphaFoldDB" id="H5TE43"/>
<dbReference type="RefSeq" id="WP_006006852.1">
    <property type="nucleotide sequence ID" value="NZ_BAET01000030.1"/>
</dbReference>
<evidence type="ECO:0008006" key="3">
    <source>
        <dbReference type="Google" id="ProtNLM"/>
    </source>
</evidence>
<dbReference type="OrthoDB" id="6322108at2"/>
<dbReference type="Proteomes" id="UP000053586">
    <property type="component" value="Unassembled WGS sequence"/>
</dbReference>
<reference evidence="1 2" key="2">
    <citation type="journal article" date="2017" name="Antonie Van Leeuwenhoek">
        <title>Rhizobium rhizosphaerae sp. nov., a novel species isolated from rice rhizosphere.</title>
        <authorList>
            <person name="Zhao J.J."/>
            <person name="Zhang J."/>
            <person name="Zhang R.J."/>
            <person name="Zhang C.W."/>
            <person name="Yin H.Q."/>
            <person name="Zhang X.X."/>
        </authorList>
    </citation>
    <scope>NUCLEOTIDE SEQUENCE [LARGE SCALE GENOMIC DNA]</scope>
    <source>
        <strain evidence="1 2">ACAM 611</strain>
    </source>
</reference>
<dbReference type="EMBL" id="BAET01000030">
    <property type="protein sequence ID" value="GAB56570.1"/>
    <property type="molecule type" value="Genomic_DNA"/>
</dbReference>
<dbReference type="InterPro" id="IPR032578">
    <property type="entry name" value="DUF4919"/>
</dbReference>
<name>H5TE43_9ALTE</name>
<keyword evidence="2" id="KW-1185">Reference proteome</keyword>
<protein>
    <recommendedName>
        <fullName evidence="3">DUF4919 domain-containing protein</fullName>
    </recommendedName>
</protein>
<accession>H5TE43</accession>
<proteinExistence type="predicted"/>
<evidence type="ECO:0000313" key="1">
    <source>
        <dbReference type="EMBL" id="GAB56570.1"/>
    </source>
</evidence>
<dbReference type="STRING" id="56804.BAE46_09025"/>
<dbReference type="Pfam" id="PF16266">
    <property type="entry name" value="DUF4919"/>
    <property type="match status" value="1"/>
</dbReference>
<dbReference type="eggNOG" id="ENOG5032U5K">
    <property type="taxonomic scope" value="Bacteria"/>
</dbReference>
<comment type="caution">
    <text evidence="1">The sequence shown here is derived from an EMBL/GenBank/DDBJ whole genome shotgun (WGS) entry which is preliminary data.</text>
</comment>
<organism evidence="1 2">
    <name type="scientific">Glaciecola punicea ACAM 611</name>
    <dbReference type="NCBI Taxonomy" id="1121923"/>
    <lineage>
        <taxon>Bacteria</taxon>
        <taxon>Pseudomonadati</taxon>
        <taxon>Pseudomonadota</taxon>
        <taxon>Gammaproteobacteria</taxon>
        <taxon>Alteromonadales</taxon>
        <taxon>Alteromonadaceae</taxon>
        <taxon>Glaciecola</taxon>
    </lineage>
</organism>
<evidence type="ECO:0000313" key="2">
    <source>
        <dbReference type="Proteomes" id="UP000053586"/>
    </source>
</evidence>
<sequence>MQQVGFNAIRPLWVLAVLLFLYGCAATGDNAKVLNYTKSDTDYYAIIDKINNHQAHAADYDRIIQLYPLTSLYRPRSDDEQRFKLLSQAYMQNGQWQQCLNINNELLATNYTSLTGHYGVAICAAESGNIALGRFHNAILDNFIEAIWRTGSGQSPESPFYITSVSDIYAFIQLHQLVAVGQSLTYINNLPIQAIRVQNPETNRSLTWYFNVTPQFRRGVIDQLENTP</sequence>
<gene>
    <name evidence="1" type="ORF">GPUN_2455</name>
</gene>